<organism evidence="4 5">
    <name type="scientific">Actinacidiphila acididurans</name>
    <dbReference type="NCBI Taxonomy" id="2784346"/>
    <lineage>
        <taxon>Bacteria</taxon>
        <taxon>Bacillati</taxon>
        <taxon>Actinomycetota</taxon>
        <taxon>Actinomycetes</taxon>
        <taxon>Kitasatosporales</taxon>
        <taxon>Streptomycetaceae</taxon>
        <taxon>Actinacidiphila</taxon>
    </lineage>
</organism>
<evidence type="ECO:0000313" key="5">
    <source>
        <dbReference type="Proteomes" id="UP000749040"/>
    </source>
</evidence>
<keyword evidence="2" id="KW-0560">Oxidoreductase</keyword>
<dbReference type="PROSITE" id="PS00061">
    <property type="entry name" value="ADH_SHORT"/>
    <property type="match status" value="1"/>
</dbReference>
<name>A0ABS2TJ32_9ACTN</name>
<evidence type="ECO:0000313" key="4">
    <source>
        <dbReference type="EMBL" id="MBM9503067.1"/>
    </source>
</evidence>
<dbReference type="InterPro" id="IPR057326">
    <property type="entry name" value="KR_dom"/>
</dbReference>
<dbReference type="PANTHER" id="PTHR43639">
    <property type="entry name" value="OXIDOREDUCTASE, SHORT-CHAIN DEHYDROGENASE/REDUCTASE FAMILY (AFU_ORTHOLOGUE AFUA_5G02870)"/>
    <property type="match status" value="1"/>
</dbReference>
<protein>
    <submittedName>
        <fullName evidence="4">SDR family oxidoreductase</fullName>
    </submittedName>
</protein>
<accession>A0ABS2TJ32</accession>
<dbReference type="RefSeq" id="WP_205354953.1">
    <property type="nucleotide sequence ID" value="NZ_JADKYB010000001.1"/>
</dbReference>
<dbReference type="InterPro" id="IPR036291">
    <property type="entry name" value="NAD(P)-bd_dom_sf"/>
</dbReference>
<dbReference type="CDD" id="cd05233">
    <property type="entry name" value="SDR_c"/>
    <property type="match status" value="1"/>
</dbReference>
<proteinExistence type="inferred from homology"/>
<sequence length="260" mass="26317">MPSTATYDFTGQVVLVTGGSSGIGLQVARDFVDAGAHVVIAGRTASRLEAAREQLGAGVTAVTTDVGDAAGVNALVDGVIRDRGHLDVVISNAASFIPGDVTAVEPADWDQSVRTNLNGFFYLAKAVLPHLAASGGSFIATSSVSGMRADWGMPVYNAAKGAVSLFVQALALDWGAKGVRVNAVAPSLTSTEPVAAITGNPALRSQAEARVALGRIAETGDISPVVLFLASDAARYVNGVILPVDGGTSASNGQARWAAA</sequence>
<dbReference type="Proteomes" id="UP000749040">
    <property type="component" value="Unassembled WGS sequence"/>
</dbReference>
<keyword evidence="5" id="KW-1185">Reference proteome</keyword>
<dbReference type="SMART" id="SM00822">
    <property type="entry name" value="PKS_KR"/>
    <property type="match status" value="1"/>
</dbReference>
<evidence type="ECO:0000256" key="2">
    <source>
        <dbReference type="ARBA" id="ARBA00023002"/>
    </source>
</evidence>
<comment type="similarity">
    <text evidence="1">Belongs to the short-chain dehydrogenases/reductases (SDR) family.</text>
</comment>
<evidence type="ECO:0000256" key="1">
    <source>
        <dbReference type="ARBA" id="ARBA00006484"/>
    </source>
</evidence>
<dbReference type="PANTHER" id="PTHR43639:SF9">
    <property type="entry name" value="BLL5898 PROTEIN"/>
    <property type="match status" value="1"/>
</dbReference>
<comment type="caution">
    <text evidence="4">The sequence shown here is derived from an EMBL/GenBank/DDBJ whole genome shotgun (WGS) entry which is preliminary data.</text>
</comment>
<dbReference type="Gene3D" id="3.40.50.720">
    <property type="entry name" value="NAD(P)-binding Rossmann-like Domain"/>
    <property type="match status" value="1"/>
</dbReference>
<feature type="domain" description="Ketoreductase" evidence="3">
    <location>
        <begin position="12"/>
        <end position="197"/>
    </location>
</feature>
<dbReference type="EMBL" id="JADKYB010000001">
    <property type="protein sequence ID" value="MBM9503067.1"/>
    <property type="molecule type" value="Genomic_DNA"/>
</dbReference>
<dbReference type="Pfam" id="PF13561">
    <property type="entry name" value="adh_short_C2"/>
    <property type="match status" value="1"/>
</dbReference>
<dbReference type="SUPFAM" id="SSF51735">
    <property type="entry name" value="NAD(P)-binding Rossmann-fold domains"/>
    <property type="match status" value="1"/>
</dbReference>
<gene>
    <name evidence="4" type="ORF">ITX44_00665</name>
</gene>
<dbReference type="InterPro" id="IPR020904">
    <property type="entry name" value="Sc_DH/Rdtase_CS"/>
</dbReference>
<dbReference type="PRINTS" id="PR00081">
    <property type="entry name" value="GDHRDH"/>
</dbReference>
<reference evidence="4 5" key="1">
    <citation type="submission" date="2021-01" db="EMBL/GenBank/DDBJ databases">
        <title>Streptomyces acididurans sp. nov., isolated from a peat swamp forest soil.</title>
        <authorList>
            <person name="Chantavorakit T."/>
            <person name="Duangmal K."/>
        </authorList>
    </citation>
    <scope>NUCLEOTIDE SEQUENCE [LARGE SCALE GENOMIC DNA]</scope>
    <source>
        <strain evidence="4 5">KK5PA1</strain>
    </source>
</reference>
<dbReference type="InterPro" id="IPR002347">
    <property type="entry name" value="SDR_fam"/>
</dbReference>
<evidence type="ECO:0000259" key="3">
    <source>
        <dbReference type="SMART" id="SM00822"/>
    </source>
</evidence>